<evidence type="ECO:0000313" key="2">
    <source>
        <dbReference type="Proteomes" id="UP000267821"/>
    </source>
</evidence>
<feature type="non-terminal residue" evidence="1">
    <location>
        <position position="54"/>
    </location>
</feature>
<protein>
    <submittedName>
        <fullName evidence="1">Uncharacterized protein</fullName>
    </submittedName>
</protein>
<dbReference type="OrthoDB" id="2530523at2759"/>
<evidence type="ECO:0000313" key="1">
    <source>
        <dbReference type="EMBL" id="RPB20637.1"/>
    </source>
</evidence>
<dbReference type="InParanoid" id="A0A3N4LCM8"/>
<gene>
    <name evidence="1" type="ORF">L211DRAFT_743845</name>
</gene>
<proteinExistence type="predicted"/>
<dbReference type="EMBL" id="ML121569">
    <property type="protein sequence ID" value="RPB20637.1"/>
    <property type="molecule type" value="Genomic_DNA"/>
</dbReference>
<name>A0A3N4LCM8_9PEZI</name>
<accession>A0A3N4LCM8</accession>
<feature type="non-terminal residue" evidence="1">
    <location>
        <position position="1"/>
    </location>
</feature>
<keyword evidence="2" id="KW-1185">Reference proteome</keyword>
<dbReference type="AlphaFoldDB" id="A0A3N4LCM8"/>
<sequence length="54" mass="5771">CMRRLQANLAYLAAVADGSRKPGAPIPQSPAILVPPPDMPSLAAPYKKLQELFP</sequence>
<organism evidence="1 2">
    <name type="scientific">Terfezia boudieri ATCC MYA-4762</name>
    <dbReference type="NCBI Taxonomy" id="1051890"/>
    <lineage>
        <taxon>Eukaryota</taxon>
        <taxon>Fungi</taxon>
        <taxon>Dikarya</taxon>
        <taxon>Ascomycota</taxon>
        <taxon>Pezizomycotina</taxon>
        <taxon>Pezizomycetes</taxon>
        <taxon>Pezizales</taxon>
        <taxon>Pezizaceae</taxon>
        <taxon>Terfezia</taxon>
    </lineage>
</organism>
<dbReference type="Proteomes" id="UP000267821">
    <property type="component" value="Unassembled WGS sequence"/>
</dbReference>
<dbReference type="STRING" id="1051890.A0A3N4LCM8"/>
<reference evidence="1 2" key="1">
    <citation type="journal article" date="2018" name="Nat. Ecol. Evol.">
        <title>Pezizomycetes genomes reveal the molecular basis of ectomycorrhizal truffle lifestyle.</title>
        <authorList>
            <person name="Murat C."/>
            <person name="Payen T."/>
            <person name="Noel B."/>
            <person name="Kuo A."/>
            <person name="Morin E."/>
            <person name="Chen J."/>
            <person name="Kohler A."/>
            <person name="Krizsan K."/>
            <person name="Balestrini R."/>
            <person name="Da Silva C."/>
            <person name="Montanini B."/>
            <person name="Hainaut M."/>
            <person name="Levati E."/>
            <person name="Barry K.W."/>
            <person name="Belfiori B."/>
            <person name="Cichocki N."/>
            <person name="Clum A."/>
            <person name="Dockter R.B."/>
            <person name="Fauchery L."/>
            <person name="Guy J."/>
            <person name="Iotti M."/>
            <person name="Le Tacon F."/>
            <person name="Lindquist E.A."/>
            <person name="Lipzen A."/>
            <person name="Malagnac F."/>
            <person name="Mello A."/>
            <person name="Molinier V."/>
            <person name="Miyauchi S."/>
            <person name="Poulain J."/>
            <person name="Riccioni C."/>
            <person name="Rubini A."/>
            <person name="Sitrit Y."/>
            <person name="Splivallo R."/>
            <person name="Traeger S."/>
            <person name="Wang M."/>
            <person name="Zifcakova L."/>
            <person name="Wipf D."/>
            <person name="Zambonelli A."/>
            <person name="Paolocci F."/>
            <person name="Nowrousian M."/>
            <person name="Ottonello S."/>
            <person name="Baldrian P."/>
            <person name="Spatafora J.W."/>
            <person name="Henrissat B."/>
            <person name="Nagy L.G."/>
            <person name="Aury J.M."/>
            <person name="Wincker P."/>
            <person name="Grigoriev I.V."/>
            <person name="Bonfante P."/>
            <person name="Martin F.M."/>
        </authorList>
    </citation>
    <scope>NUCLEOTIDE SEQUENCE [LARGE SCALE GENOMIC DNA]</scope>
    <source>
        <strain evidence="1 2">ATCC MYA-4762</strain>
    </source>
</reference>